<reference evidence="1 2" key="1">
    <citation type="submission" date="2023-11" db="EMBL/GenBank/DDBJ databases">
        <title>Bacillus jintuensis, isolated from a mudflat on the Beibu Gulf coast.</title>
        <authorList>
            <person name="Li M."/>
        </authorList>
    </citation>
    <scope>NUCLEOTIDE SEQUENCE [LARGE SCALE GENOMIC DNA]</scope>
    <source>
        <strain evidence="1 2">31A1R</strain>
    </source>
</reference>
<sequence length="127" mass="14997">MKQVVEFNEQLKVTIMELEKTCEHIANQMERKHSKDFSENAQKIIVELVRGMKGKAATENDVFEEDYESYIEVAIECGEEYHPNAYIPIWKCKNEWFQMVGYITTSNSSDIELKLDHIVREILEENY</sequence>
<evidence type="ECO:0000313" key="2">
    <source>
        <dbReference type="Proteomes" id="UP001290455"/>
    </source>
</evidence>
<proteinExistence type="predicted"/>
<comment type="caution">
    <text evidence="1">The sequence shown here is derived from an EMBL/GenBank/DDBJ whole genome shotgun (WGS) entry which is preliminary data.</text>
</comment>
<evidence type="ECO:0000313" key="1">
    <source>
        <dbReference type="EMBL" id="MDZ5474644.1"/>
    </source>
</evidence>
<dbReference type="EMBL" id="JAXOFX010000031">
    <property type="protein sequence ID" value="MDZ5474644.1"/>
    <property type="molecule type" value="Genomic_DNA"/>
</dbReference>
<organism evidence="1 2">
    <name type="scientific">Robertmurraya mangrovi</name>
    <dbReference type="NCBI Taxonomy" id="3098077"/>
    <lineage>
        <taxon>Bacteria</taxon>
        <taxon>Bacillati</taxon>
        <taxon>Bacillota</taxon>
        <taxon>Bacilli</taxon>
        <taxon>Bacillales</taxon>
        <taxon>Bacillaceae</taxon>
        <taxon>Robertmurraya</taxon>
    </lineage>
</organism>
<keyword evidence="2" id="KW-1185">Reference proteome</keyword>
<dbReference type="Proteomes" id="UP001290455">
    <property type="component" value="Unassembled WGS sequence"/>
</dbReference>
<name>A0ABU5J5E6_9BACI</name>
<accession>A0ABU5J5E6</accession>
<dbReference type="RefSeq" id="WP_322448924.1">
    <property type="nucleotide sequence ID" value="NZ_JAXOFX010000031.1"/>
</dbReference>
<gene>
    <name evidence="1" type="ORF">SM124_23670</name>
</gene>
<protein>
    <submittedName>
        <fullName evidence="1">Uncharacterized protein</fullName>
    </submittedName>
</protein>